<dbReference type="AlphaFoldDB" id="X1BSM2"/>
<gene>
    <name evidence="1" type="ORF">S01H4_28639</name>
</gene>
<accession>X1BSM2</accession>
<feature type="non-terminal residue" evidence="1">
    <location>
        <position position="59"/>
    </location>
</feature>
<proteinExistence type="predicted"/>
<reference evidence="1" key="1">
    <citation type="journal article" date="2014" name="Front. Microbiol.">
        <title>High frequency of phylogenetically diverse reductive dehalogenase-homologous genes in deep subseafloor sedimentary metagenomes.</title>
        <authorList>
            <person name="Kawai M."/>
            <person name="Futagami T."/>
            <person name="Toyoda A."/>
            <person name="Takaki Y."/>
            <person name="Nishi S."/>
            <person name="Hori S."/>
            <person name="Arai W."/>
            <person name="Tsubouchi T."/>
            <person name="Morono Y."/>
            <person name="Uchiyama I."/>
            <person name="Ito T."/>
            <person name="Fujiyama A."/>
            <person name="Inagaki F."/>
            <person name="Takami H."/>
        </authorList>
    </citation>
    <scope>NUCLEOTIDE SEQUENCE</scope>
    <source>
        <strain evidence="1">Expedition CK06-06</strain>
    </source>
</reference>
<protein>
    <submittedName>
        <fullName evidence="1">Uncharacterized protein</fullName>
    </submittedName>
</protein>
<evidence type="ECO:0000313" key="1">
    <source>
        <dbReference type="EMBL" id="GAG87188.1"/>
    </source>
</evidence>
<dbReference type="EMBL" id="BART01014301">
    <property type="protein sequence ID" value="GAG87188.1"/>
    <property type="molecule type" value="Genomic_DNA"/>
</dbReference>
<comment type="caution">
    <text evidence="1">The sequence shown here is derived from an EMBL/GenBank/DDBJ whole genome shotgun (WGS) entry which is preliminary data.</text>
</comment>
<sequence>MSIEDPESYGEEYWKTQIEATVAFSEIEEQSVKDFIPSIFSNEEIRAAMPFDVLPKLEG</sequence>
<organism evidence="1">
    <name type="scientific">marine sediment metagenome</name>
    <dbReference type="NCBI Taxonomy" id="412755"/>
    <lineage>
        <taxon>unclassified sequences</taxon>
        <taxon>metagenomes</taxon>
        <taxon>ecological metagenomes</taxon>
    </lineage>
</organism>
<name>X1BSM2_9ZZZZ</name>